<reference evidence="1 2" key="1">
    <citation type="journal article" date="2016" name="Appl. Environ. Microbiol.">
        <title>Lack of Overt Genome Reduction in the Bryostatin-Producing Bryozoan Symbiont "Candidatus Endobugula sertula".</title>
        <authorList>
            <person name="Miller I.J."/>
            <person name="Vanee N."/>
            <person name="Fong S.S."/>
            <person name="Lim-Fong G.E."/>
            <person name="Kwan J.C."/>
        </authorList>
    </citation>
    <scope>NUCLEOTIDE SEQUENCE [LARGE SCALE GENOMIC DNA]</scope>
    <source>
        <strain evidence="1">AB1-4</strain>
    </source>
</reference>
<comment type="caution">
    <text evidence="1">The sequence shown here is derived from an EMBL/GenBank/DDBJ whole genome shotgun (WGS) entry which is preliminary data.</text>
</comment>
<dbReference type="EMBL" id="MDLC01000095">
    <property type="protein sequence ID" value="ODS22358.1"/>
    <property type="molecule type" value="Genomic_DNA"/>
</dbReference>
<protein>
    <submittedName>
        <fullName evidence="1">Uncharacterized protein</fullName>
    </submittedName>
</protein>
<sequence length="143" mass="16352">MFLEGRPTSFCTDLNQGNKEVAFPPRHCLVLHLMTSRTIADDKKVVIRVSFTQLVEKNIHTSFPHAGEDQKITPSVLRALRHRGKDTHEPFVIEQWDVFQQNTNNTLDHSCAQNGLHPETKHVVAFAAYMQYFSVFDQLGKTC</sequence>
<evidence type="ECO:0000313" key="1">
    <source>
        <dbReference type="EMBL" id="ODS22358.1"/>
    </source>
</evidence>
<proteinExistence type="predicted"/>
<accession>A0A1D2QLA8</accession>
<gene>
    <name evidence="1" type="ORF">AB835_14645</name>
</gene>
<evidence type="ECO:0000313" key="2">
    <source>
        <dbReference type="Proteomes" id="UP000242502"/>
    </source>
</evidence>
<dbReference type="AlphaFoldDB" id="A0A1D2QLA8"/>
<name>A0A1D2QLA8_9GAMM</name>
<organism evidence="1 2">
    <name type="scientific">Candidatus Endobugula sertula</name>
    <name type="common">Bugula neritina bacterial symbiont</name>
    <dbReference type="NCBI Taxonomy" id="62101"/>
    <lineage>
        <taxon>Bacteria</taxon>
        <taxon>Pseudomonadati</taxon>
        <taxon>Pseudomonadota</taxon>
        <taxon>Gammaproteobacteria</taxon>
        <taxon>Cellvibrionales</taxon>
        <taxon>Cellvibrionaceae</taxon>
        <taxon>Candidatus Endobugula</taxon>
    </lineage>
</organism>
<dbReference type="Proteomes" id="UP000242502">
    <property type="component" value="Unassembled WGS sequence"/>
</dbReference>